<protein>
    <recommendedName>
        <fullName evidence="13">Sensor histidine kinase</fullName>
        <ecNumber evidence="13">2.7.13.3</ecNumber>
    </recommendedName>
</protein>
<evidence type="ECO:0000313" key="19">
    <source>
        <dbReference type="Proteomes" id="UP000076878"/>
    </source>
</evidence>
<keyword evidence="3 13" id="KW-1003">Cell membrane</keyword>
<dbReference type="PANTHER" id="PTHR24421">
    <property type="entry name" value="NITRATE/NITRITE SENSOR PROTEIN NARX-RELATED"/>
    <property type="match status" value="1"/>
</dbReference>
<dbReference type="EC" id="2.7.13.3" evidence="13"/>
<dbReference type="SMART" id="SM00387">
    <property type="entry name" value="HATPase_c"/>
    <property type="match status" value="1"/>
</dbReference>
<dbReference type="Pfam" id="PF02518">
    <property type="entry name" value="HATPase_c"/>
    <property type="match status" value="1"/>
</dbReference>
<dbReference type="SUPFAM" id="SSF55874">
    <property type="entry name" value="ATPase domain of HSP90 chaperone/DNA topoisomerase II/histidine kinase"/>
    <property type="match status" value="1"/>
</dbReference>
<dbReference type="InterPro" id="IPR050482">
    <property type="entry name" value="Sensor_HK_TwoCompSys"/>
</dbReference>
<dbReference type="InterPro" id="IPR003594">
    <property type="entry name" value="HATPase_dom"/>
</dbReference>
<proteinExistence type="predicted"/>
<keyword evidence="12 13" id="KW-0472">Membrane</keyword>
<evidence type="ECO:0000313" key="18">
    <source>
        <dbReference type="EMBL" id="SEJ45009.1"/>
    </source>
</evidence>
<dbReference type="PIRSF" id="PIRSF037431">
    <property type="entry name" value="STHK_LiaS"/>
    <property type="match status" value="1"/>
</dbReference>
<evidence type="ECO:0000256" key="14">
    <source>
        <dbReference type="SAM" id="Coils"/>
    </source>
</evidence>
<feature type="transmembrane region" description="Helical" evidence="15">
    <location>
        <begin position="7"/>
        <end position="28"/>
    </location>
</feature>
<keyword evidence="9 13" id="KW-0067">ATP-binding</keyword>
<feature type="domain" description="Histidine kinase" evidence="16">
    <location>
        <begin position="154"/>
        <end position="347"/>
    </location>
</feature>
<keyword evidence="4" id="KW-0597">Phosphoprotein</keyword>
<dbReference type="Proteomes" id="UP000199280">
    <property type="component" value="Unassembled WGS sequence"/>
</dbReference>
<evidence type="ECO:0000256" key="5">
    <source>
        <dbReference type="ARBA" id="ARBA00022679"/>
    </source>
</evidence>
<dbReference type="Gene3D" id="1.20.5.1930">
    <property type="match status" value="1"/>
</dbReference>
<evidence type="ECO:0000256" key="8">
    <source>
        <dbReference type="ARBA" id="ARBA00022777"/>
    </source>
</evidence>
<evidence type="ECO:0000256" key="2">
    <source>
        <dbReference type="ARBA" id="ARBA00004651"/>
    </source>
</evidence>
<keyword evidence="11 13" id="KW-0902">Two-component regulatory system</keyword>
<reference evidence="18 20" key="2">
    <citation type="submission" date="2016-10" db="EMBL/GenBank/DDBJ databases">
        <authorList>
            <person name="Varghese N."/>
            <person name="Submissions S."/>
        </authorList>
    </citation>
    <scope>NUCLEOTIDE SEQUENCE [LARGE SCALE GENOMIC DNA]</scope>
    <source>
        <strain evidence="18 20">DSM 22150</strain>
    </source>
</reference>
<evidence type="ECO:0000256" key="13">
    <source>
        <dbReference type="PIRNR" id="PIRNR037431"/>
    </source>
</evidence>
<evidence type="ECO:0000259" key="16">
    <source>
        <dbReference type="PROSITE" id="PS50109"/>
    </source>
</evidence>
<evidence type="ECO:0000313" key="20">
    <source>
        <dbReference type="Proteomes" id="UP000199280"/>
    </source>
</evidence>
<dbReference type="GO" id="GO:0000155">
    <property type="term" value="F:phosphorelay sensor kinase activity"/>
    <property type="evidence" value="ECO:0007669"/>
    <property type="project" value="UniProtKB-UniRule"/>
</dbReference>
<evidence type="ECO:0000256" key="6">
    <source>
        <dbReference type="ARBA" id="ARBA00022692"/>
    </source>
</evidence>
<dbReference type="GO" id="GO:0046983">
    <property type="term" value="F:protein dimerization activity"/>
    <property type="evidence" value="ECO:0007669"/>
    <property type="project" value="InterPro"/>
</dbReference>
<dbReference type="GO" id="GO:0005886">
    <property type="term" value="C:plasma membrane"/>
    <property type="evidence" value="ECO:0007669"/>
    <property type="project" value="UniProtKB-SubCell"/>
</dbReference>
<dbReference type="AlphaFoldDB" id="A0A143Z4J9"/>
<dbReference type="PANTHER" id="PTHR24421:SF37">
    <property type="entry name" value="SENSOR HISTIDINE KINASE NARS"/>
    <property type="match status" value="1"/>
</dbReference>
<dbReference type="InterPro" id="IPR036890">
    <property type="entry name" value="HATPase_C_sf"/>
</dbReference>
<keyword evidence="8 13" id="KW-0418">Kinase</keyword>
<feature type="transmembrane region" description="Helical" evidence="15">
    <location>
        <begin position="48"/>
        <end position="70"/>
    </location>
</feature>
<keyword evidence="10 15" id="KW-1133">Transmembrane helix</keyword>
<dbReference type="InterPro" id="IPR011712">
    <property type="entry name" value="Sig_transdc_His_kin_sub3_dim/P"/>
</dbReference>
<reference evidence="17 19" key="1">
    <citation type="submission" date="2016-02" db="EMBL/GenBank/DDBJ databases">
        <authorList>
            <person name="Wen L."/>
            <person name="He K."/>
            <person name="Yang H."/>
        </authorList>
    </citation>
    <scope>NUCLEOTIDE SEQUENCE [LARGE SCALE GENOMIC DNA]</scope>
    <source>
        <strain evidence="17">Trichococcus_R210</strain>
    </source>
</reference>
<dbReference type="RefSeq" id="WP_068623712.1">
    <property type="nucleotide sequence ID" value="NZ_FJNB01000017.1"/>
</dbReference>
<dbReference type="InterPro" id="IPR017202">
    <property type="entry name" value="LiaS/VraS"/>
</dbReference>
<evidence type="ECO:0000256" key="9">
    <source>
        <dbReference type="ARBA" id="ARBA00022840"/>
    </source>
</evidence>
<feature type="coiled-coil region" evidence="14">
    <location>
        <begin position="108"/>
        <end position="135"/>
    </location>
</feature>
<dbReference type="PROSITE" id="PS50109">
    <property type="entry name" value="HIS_KIN"/>
    <property type="match status" value="1"/>
</dbReference>
<dbReference type="EMBL" id="FJNB01000017">
    <property type="protein sequence ID" value="CZR05000.1"/>
    <property type="molecule type" value="Genomic_DNA"/>
</dbReference>
<keyword evidence="7 13" id="KW-0547">Nucleotide-binding</keyword>
<dbReference type="OrthoDB" id="9795828at2"/>
<organism evidence="17 19">
    <name type="scientific">Trichococcus ilyis</name>
    <dbReference type="NCBI Taxonomy" id="640938"/>
    <lineage>
        <taxon>Bacteria</taxon>
        <taxon>Bacillati</taxon>
        <taxon>Bacillota</taxon>
        <taxon>Bacilli</taxon>
        <taxon>Lactobacillales</taxon>
        <taxon>Carnobacteriaceae</taxon>
        <taxon>Trichococcus</taxon>
    </lineage>
</organism>
<accession>A0A143Z4J9</accession>
<dbReference type="Gene3D" id="3.30.565.10">
    <property type="entry name" value="Histidine kinase-like ATPase, C-terminal domain"/>
    <property type="match status" value="1"/>
</dbReference>
<evidence type="ECO:0000256" key="1">
    <source>
        <dbReference type="ARBA" id="ARBA00000085"/>
    </source>
</evidence>
<dbReference type="Pfam" id="PF07730">
    <property type="entry name" value="HisKA_3"/>
    <property type="match status" value="1"/>
</dbReference>
<evidence type="ECO:0000256" key="12">
    <source>
        <dbReference type="ARBA" id="ARBA00023136"/>
    </source>
</evidence>
<keyword evidence="5 13" id="KW-0808">Transferase</keyword>
<evidence type="ECO:0000313" key="17">
    <source>
        <dbReference type="EMBL" id="CZR05000.1"/>
    </source>
</evidence>
<dbReference type="EMBL" id="FNYT01000014">
    <property type="protein sequence ID" value="SEJ45009.1"/>
    <property type="molecule type" value="Genomic_DNA"/>
</dbReference>
<evidence type="ECO:0000256" key="15">
    <source>
        <dbReference type="SAM" id="Phobius"/>
    </source>
</evidence>
<keyword evidence="20" id="KW-1185">Reference proteome</keyword>
<dbReference type="Proteomes" id="UP000076878">
    <property type="component" value="Unassembled WGS sequence"/>
</dbReference>
<name>A0A143Z4J9_9LACT</name>
<dbReference type="CDD" id="cd16917">
    <property type="entry name" value="HATPase_UhpB-NarQ-NarX-like"/>
    <property type="match status" value="1"/>
</dbReference>
<keyword evidence="14" id="KW-0175">Coiled coil</keyword>
<evidence type="ECO:0000256" key="10">
    <source>
        <dbReference type="ARBA" id="ARBA00022989"/>
    </source>
</evidence>
<sequence>MRKRTLLVLFGMVFGVFALIVSGVLFALRPFLSYQELIEVDRFYVPAFLYIIVLILFAAAVVTWIAHFYLKNQETRIKDKLHWLYLGKYEHSVFNKKPDRSLFLDEYCQAIQLEIELLRKKMLSLSRDVQQLSANPQQIGNETKEEILEQERHRIARELHDSVSQQLFAAMMMLSAVNERAEDFPEKIQKQMRLIERIINDSQSEMRALLLHLRPTKLEGKSLKKGIEQLLVELKSKVQINIKWEIDDVHTMSGIEDHLFRIVQELLSNTLRHAKASQLEVYLKQTLQEISLRVYDDGVGFDTSIEKSGSYGLMNIKERVQGMGGSCKIISFPKKGTVIEIRIPNTNVNVNRSNAE</sequence>
<evidence type="ECO:0000256" key="11">
    <source>
        <dbReference type="ARBA" id="ARBA00023012"/>
    </source>
</evidence>
<dbReference type="GO" id="GO:0005524">
    <property type="term" value="F:ATP binding"/>
    <property type="evidence" value="ECO:0007669"/>
    <property type="project" value="UniProtKB-UniRule"/>
</dbReference>
<comment type="catalytic activity">
    <reaction evidence="1 13">
        <text>ATP + protein L-histidine = ADP + protein N-phospho-L-histidine.</text>
        <dbReference type="EC" id="2.7.13.3"/>
    </reaction>
</comment>
<evidence type="ECO:0000256" key="3">
    <source>
        <dbReference type="ARBA" id="ARBA00022475"/>
    </source>
</evidence>
<dbReference type="STRING" id="640938.TR210_2179"/>
<gene>
    <name evidence="18" type="ORF">SAMN05216375_11422</name>
    <name evidence="17" type="ORF">TR210_2179</name>
</gene>
<keyword evidence="6 15" id="KW-0812">Transmembrane</keyword>
<evidence type="ECO:0000256" key="7">
    <source>
        <dbReference type="ARBA" id="ARBA00022741"/>
    </source>
</evidence>
<dbReference type="InterPro" id="IPR005467">
    <property type="entry name" value="His_kinase_dom"/>
</dbReference>
<evidence type="ECO:0000256" key="4">
    <source>
        <dbReference type="ARBA" id="ARBA00022553"/>
    </source>
</evidence>
<comment type="subcellular location">
    <subcellularLocation>
        <location evidence="2 13">Cell membrane</location>
        <topology evidence="2 13">Multi-pass membrane protein</topology>
    </subcellularLocation>
</comment>